<dbReference type="Proteomes" id="UP000054558">
    <property type="component" value="Unassembled WGS sequence"/>
</dbReference>
<keyword evidence="2" id="KW-1185">Reference proteome</keyword>
<organism evidence="1 2">
    <name type="scientific">Klebsormidium nitens</name>
    <name type="common">Green alga</name>
    <name type="synonym">Ulothrix nitens</name>
    <dbReference type="NCBI Taxonomy" id="105231"/>
    <lineage>
        <taxon>Eukaryota</taxon>
        <taxon>Viridiplantae</taxon>
        <taxon>Streptophyta</taxon>
        <taxon>Klebsormidiophyceae</taxon>
        <taxon>Klebsormidiales</taxon>
        <taxon>Klebsormidiaceae</taxon>
        <taxon>Klebsormidium</taxon>
    </lineage>
</organism>
<reference evidence="1 2" key="1">
    <citation type="journal article" date="2014" name="Nat. Commun.">
        <title>Klebsormidium flaccidum genome reveals primary factors for plant terrestrial adaptation.</title>
        <authorList>
            <person name="Hori K."/>
            <person name="Maruyama F."/>
            <person name="Fujisawa T."/>
            <person name="Togashi T."/>
            <person name="Yamamoto N."/>
            <person name="Seo M."/>
            <person name="Sato S."/>
            <person name="Yamada T."/>
            <person name="Mori H."/>
            <person name="Tajima N."/>
            <person name="Moriyama T."/>
            <person name="Ikeuchi M."/>
            <person name="Watanabe M."/>
            <person name="Wada H."/>
            <person name="Kobayashi K."/>
            <person name="Saito M."/>
            <person name="Masuda T."/>
            <person name="Sasaki-Sekimoto Y."/>
            <person name="Mashiguchi K."/>
            <person name="Awai K."/>
            <person name="Shimojima M."/>
            <person name="Masuda S."/>
            <person name="Iwai M."/>
            <person name="Nobusawa T."/>
            <person name="Narise T."/>
            <person name="Kondo S."/>
            <person name="Saito H."/>
            <person name="Sato R."/>
            <person name="Murakawa M."/>
            <person name="Ihara Y."/>
            <person name="Oshima-Yamada Y."/>
            <person name="Ohtaka K."/>
            <person name="Satoh M."/>
            <person name="Sonobe K."/>
            <person name="Ishii M."/>
            <person name="Ohtani R."/>
            <person name="Kanamori-Sato M."/>
            <person name="Honoki R."/>
            <person name="Miyazaki D."/>
            <person name="Mochizuki H."/>
            <person name="Umetsu J."/>
            <person name="Higashi K."/>
            <person name="Shibata D."/>
            <person name="Kamiya Y."/>
            <person name="Sato N."/>
            <person name="Nakamura Y."/>
            <person name="Tabata S."/>
            <person name="Ida S."/>
            <person name="Kurokawa K."/>
            <person name="Ohta H."/>
        </authorList>
    </citation>
    <scope>NUCLEOTIDE SEQUENCE [LARGE SCALE GENOMIC DNA]</scope>
    <source>
        <strain evidence="1 2">NIES-2285</strain>
    </source>
</reference>
<sequence length="257" mass="28402">MERNALGRLRGSQNAPPTWLSTRTRLAFLARAQRASCSEASFSWLCKRHVATLFLCNQRTLHPEYAPLVGLAETPEPEPFKGPTDELQNGIQFLHVGREIRVGQIEDGDLADLGGLAESIGFTADVTRWSVHEFRAAQVGGEGFQTQEHQATKARHSFNVQARVPIGKGGQAKAAYATILRFLRLSDDVTGEQLRLVKLTVYGQPKQERGLEVIDASQPLLAGKFFDASCLLTKFIFAKEKGNESRTFVLPCHSRGL</sequence>
<evidence type="ECO:0000313" key="2">
    <source>
        <dbReference type="Proteomes" id="UP000054558"/>
    </source>
</evidence>
<gene>
    <name evidence="1" type="ORF">KFL_005280050</name>
</gene>
<name>A0A1Y1IF02_KLENI</name>
<dbReference type="EMBL" id="DF237477">
    <property type="protein sequence ID" value="GAQ89485.1"/>
    <property type="molecule type" value="Genomic_DNA"/>
</dbReference>
<protein>
    <submittedName>
        <fullName evidence="1">Uncharacterized protein</fullName>
    </submittedName>
</protein>
<evidence type="ECO:0000313" key="1">
    <source>
        <dbReference type="EMBL" id="GAQ89485.1"/>
    </source>
</evidence>
<proteinExistence type="predicted"/>
<accession>A0A1Y1IF02</accession>
<dbReference type="AlphaFoldDB" id="A0A1Y1IF02"/>